<dbReference type="STRING" id="470453.B0680_08810"/>
<keyword evidence="2" id="KW-0677">Repeat</keyword>
<comment type="caution">
    <text evidence="3">The sequence shown here is derived from an EMBL/GenBank/DDBJ whole genome shotgun (WGS) entry which is preliminary data.</text>
</comment>
<dbReference type="PANTHER" id="PTHR46652">
    <property type="entry name" value="LEUCINE-RICH REPEAT AND IQ DOMAIN-CONTAINING PROTEIN 1-RELATED"/>
    <property type="match status" value="1"/>
</dbReference>
<sequence length="421" mass="47757">MTKQNLPTLTTADTQIALSRVSTSLSIANKLLANIDPFEQHWRWWSGLTEEWKRKLTRSYLDWNEDILEVEHDKQRMREILDALVAETSLLIYDAPSDISESARCLHYLQSLQELCFANPEGFLDLNFIRALPKLKHLELAAYVGSGAFWNAWDVKDISCLNNLSLLENLIFGGQNLYDISPLAQLTSLKSLEFTAENISDFSCLENLNNLVYLSVGYAKSISYLNLEKMHYLETLEIEFCSDFNWGGVILSDLAKPEALNIRGNGLSNLERLSKINCYNLKEFDCSFNHISEISCLQDLSSLEVLKAFSNNISNILPLKNLKNLRLLSLGKNNITNVESLTGLVDLEFLDLRSNQITNVTSLAGLTKLTDLVLNDNPISQWQIDQLSALLPNCTIYFGDYYPPNAIETIIFYGRIWSEDA</sequence>
<dbReference type="Gene3D" id="3.80.10.10">
    <property type="entry name" value="Ribonuclease Inhibitor"/>
    <property type="match status" value="2"/>
</dbReference>
<dbReference type="InterPro" id="IPR032675">
    <property type="entry name" value="LRR_dom_sf"/>
</dbReference>
<evidence type="ECO:0000313" key="4">
    <source>
        <dbReference type="Proteomes" id="UP000189800"/>
    </source>
</evidence>
<dbReference type="InterPro" id="IPR025875">
    <property type="entry name" value="Leu-rich_rpt_4"/>
</dbReference>
<dbReference type="RefSeq" id="WP_078254731.1">
    <property type="nucleotide sequence ID" value="NZ_MUYU01000023.1"/>
</dbReference>
<protein>
    <recommendedName>
        <fullName evidence="5">Leucine-rich repeat domain-containing protein</fullName>
    </recommendedName>
</protein>
<dbReference type="InterPro" id="IPR050836">
    <property type="entry name" value="SDS22/Internalin_LRR"/>
</dbReference>
<dbReference type="SUPFAM" id="SSF52058">
    <property type="entry name" value="L domain-like"/>
    <property type="match status" value="1"/>
</dbReference>
<dbReference type="OrthoDB" id="6650181at2"/>
<reference evidence="3 4" key="1">
    <citation type="submission" date="2017-02" db="EMBL/GenBank/DDBJ databases">
        <title>Draft genome sequence of Moraxella pluranimalium CCUG 54913T type strain.</title>
        <authorList>
            <person name="Salva-Serra F."/>
            <person name="Engstrom-Jakobsson H."/>
            <person name="Thorell K."/>
            <person name="Jaen-Luchoro D."/>
            <person name="Gonzales-Siles L."/>
            <person name="Karlsson R."/>
            <person name="Yazdan S."/>
            <person name="Boulund F."/>
            <person name="Johnning A."/>
            <person name="Engstrand L."/>
            <person name="Kristiansson E."/>
            <person name="Moore E."/>
        </authorList>
    </citation>
    <scope>NUCLEOTIDE SEQUENCE [LARGE SCALE GENOMIC DNA]</scope>
    <source>
        <strain evidence="3 4">CCUG 54913</strain>
    </source>
</reference>
<accession>A0A1T0CKZ5</accession>
<evidence type="ECO:0008006" key="5">
    <source>
        <dbReference type="Google" id="ProtNLM"/>
    </source>
</evidence>
<dbReference type="EMBL" id="MUYU01000023">
    <property type="protein sequence ID" value="OOS22994.1"/>
    <property type="molecule type" value="Genomic_DNA"/>
</dbReference>
<dbReference type="AlphaFoldDB" id="A0A1T0CKZ5"/>
<organism evidence="3 4">
    <name type="scientific">Moraxella pluranimalium</name>
    <dbReference type="NCBI Taxonomy" id="470453"/>
    <lineage>
        <taxon>Bacteria</taxon>
        <taxon>Pseudomonadati</taxon>
        <taxon>Pseudomonadota</taxon>
        <taxon>Gammaproteobacteria</taxon>
        <taxon>Moraxellales</taxon>
        <taxon>Moraxellaceae</taxon>
        <taxon>Moraxella</taxon>
    </lineage>
</organism>
<gene>
    <name evidence="3" type="ORF">B0680_08810</name>
</gene>
<dbReference type="Pfam" id="PF12799">
    <property type="entry name" value="LRR_4"/>
    <property type="match status" value="1"/>
</dbReference>
<name>A0A1T0CKZ5_9GAMM</name>
<evidence type="ECO:0000313" key="3">
    <source>
        <dbReference type="EMBL" id="OOS22994.1"/>
    </source>
</evidence>
<dbReference type="Proteomes" id="UP000189800">
    <property type="component" value="Unassembled WGS sequence"/>
</dbReference>
<dbReference type="SMART" id="SM00365">
    <property type="entry name" value="LRR_SD22"/>
    <property type="match status" value="4"/>
</dbReference>
<dbReference type="InterPro" id="IPR001611">
    <property type="entry name" value="Leu-rich_rpt"/>
</dbReference>
<dbReference type="PROSITE" id="PS51450">
    <property type="entry name" value="LRR"/>
    <property type="match status" value="4"/>
</dbReference>
<keyword evidence="4" id="KW-1185">Reference proteome</keyword>
<evidence type="ECO:0000256" key="1">
    <source>
        <dbReference type="ARBA" id="ARBA00022614"/>
    </source>
</evidence>
<evidence type="ECO:0000256" key="2">
    <source>
        <dbReference type="ARBA" id="ARBA00022737"/>
    </source>
</evidence>
<proteinExistence type="predicted"/>
<dbReference type="PANTHER" id="PTHR46652:SF3">
    <property type="entry name" value="LEUCINE-RICH REPEAT-CONTAINING PROTEIN 9"/>
    <property type="match status" value="1"/>
</dbReference>
<keyword evidence="1" id="KW-0433">Leucine-rich repeat</keyword>